<dbReference type="EMBL" id="JXTC01000162">
    <property type="protein sequence ID" value="PON84412.1"/>
    <property type="molecule type" value="Genomic_DNA"/>
</dbReference>
<evidence type="ECO:0000313" key="2">
    <source>
        <dbReference type="EMBL" id="PON84412.1"/>
    </source>
</evidence>
<organism evidence="2 3">
    <name type="scientific">Trema orientale</name>
    <name type="common">Charcoal tree</name>
    <name type="synonym">Celtis orientalis</name>
    <dbReference type="NCBI Taxonomy" id="63057"/>
    <lineage>
        <taxon>Eukaryota</taxon>
        <taxon>Viridiplantae</taxon>
        <taxon>Streptophyta</taxon>
        <taxon>Embryophyta</taxon>
        <taxon>Tracheophyta</taxon>
        <taxon>Spermatophyta</taxon>
        <taxon>Magnoliopsida</taxon>
        <taxon>eudicotyledons</taxon>
        <taxon>Gunneridae</taxon>
        <taxon>Pentapetalae</taxon>
        <taxon>rosids</taxon>
        <taxon>fabids</taxon>
        <taxon>Rosales</taxon>
        <taxon>Cannabaceae</taxon>
        <taxon>Trema</taxon>
    </lineage>
</organism>
<feature type="region of interest" description="Disordered" evidence="1">
    <location>
        <begin position="43"/>
        <end position="66"/>
    </location>
</feature>
<reference evidence="3" key="1">
    <citation type="submission" date="2016-06" db="EMBL/GenBank/DDBJ databases">
        <title>Parallel loss of symbiosis genes in relatives of nitrogen-fixing non-legume Parasponia.</title>
        <authorList>
            <person name="Van Velzen R."/>
            <person name="Holmer R."/>
            <person name="Bu F."/>
            <person name="Rutten L."/>
            <person name="Van Zeijl A."/>
            <person name="Liu W."/>
            <person name="Santuari L."/>
            <person name="Cao Q."/>
            <person name="Sharma T."/>
            <person name="Shen D."/>
            <person name="Roswanjaya Y."/>
            <person name="Wardhani T."/>
            <person name="Kalhor M.S."/>
            <person name="Jansen J."/>
            <person name="Van den Hoogen J."/>
            <person name="Gungor B."/>
            <person name="Hartog M."/>
            <person name="Hontelez J."/>
            <person name="Verver J."/>
            <person name="Yang W.-C."/>
            <person name="Schijlen E."/>
            <person name="Repin R."/>
            <person name="Schilthuizen M."/>
            <person name="Schranz E."/>
            <person name="Heidstra R."/>
            <person name="Miyata K."/>
            <person name="Fedorova E."/>
            <person name="Kohlen W."/>
            <person name="Bisseling T."/>
            <person name="Smit S."/>
            <person name="Geurts R."/>
        </authorList>
    </citation>
    <scope>NUCLEOTIDE SEQUENCE [LARGE SCALE GENOMIC DNA]</scope>
    <source>
        <strain evidence="3">cv. RG33-2</strain>
    </source>
</reference>
<sequence>MLREQEFSFVEVQNVRGLSTAGLALQRQPKSHAPNFPLHQVHFFSPSKHSPRKSLRLRMAQAARNP</sequence>
<evidence type="ECO:0000256" key="1">
    <source>
        <dbReference type="SAM" id="MobiDB-lite"/>
    </source>
</evidence>
<gene>
    <name evidence="2" type="ORF">TorRG33x02_197450</name>
</gene>
<name>A0A2P5EFW1_TREOI</name>
<proteinExistence type="predicted"/>
<dbReference type="InParanoid" id="A0A2P5EFW1"/>
<feature type="non-terminal residue" evidence="2">
    <location>
        <position position="66"/>
    </location>
</feature>
<keyword evidence="3" id="KW-1185">Reference proteome</keyword>
<dbReference type="AlphaFoldDB" id="A0A2P5EFW1"/>
<evidence type="ECO:0000313" key="3">
    <source>
        <dbReference type="Proteomes" id="UP000237000"/>
    </source>
</evidence>
<protein>
    <submittedName>
        <fullName evidence="2">Uncharacterized protein</fullName>
    </submittedName>
</protein>
<comment type="caution">
    <text evidence="2">The sequence shown here is derived from an EMBL/GenBank/DDBJ whole genome shotgun (WGS) entry which is preliminary data.</text>
</comment>
<dbReference type="Proteomes" id="UP000237000">
    <property type="component" value="Unassembled WGS sequence"/>
</dbReference>
<accession>A0A2P5EFW1</accession>